<dbReference type="Proteomes" id="UP000297245">
    <property type="component" value="Unassembled WGS sequence"/>
</dbReference>
<reference evidence="2 3" key="1">
    <citation type="journal article" date="2019" name="Nat. Ecol. Evol.">
        <title>Megaphylogeny resolves global patterns of mushroom evolution.</title>
        <authorList>
            <person name="Varga T."/>
            <person name="Krizsan K."/>
            <person name="Foldi C."/>
            <person name="Dima B."/>
            <person name="Sanchez-Garcia M."/>
            <person name="Sanchez-Ramirez S."/>
            <person name="Szollosi G.J."/>
            <person name="Szarkandi J.G."/>
            <person name="Papp V."/>
            <person name="Albert L."/>
            <person name="Andreopoulos W."/>
            <person name="Angelini C."/>
            <person name="Antonin V."/>
            <person name="Barry K.W."/>
            <person name="Bougher N.L."/>
            <person name="Buchanan P."/>
            <person name="Buyck B."/>
            <person name="Bense V."/>
            <person name="Catcheside P."/>
            <person name="Chovatia M."/>
            <person name="Cooper J."/>
            <person name="Damon W."/>
            <person name="Desjardin D."/>
            <person name="Finy P."/>
            <person name="Geml J."/>
            <person name="Haridas S."/>
            <person name="Hughes K."/>
            <person name="Justo A."/>
            <person name="Karasinski D."/>
            <person name="Kautmanova I."/>
            <person name="Kiss B."/>
            <person name="Kocsube S."/>
            <person name="Kotiranta H."/>
            <person name="LaButti K.M."/>
            <person name="Lechner B.E."/>
            <person name="Liimatainen K."/>
            <person name="Lipzen A."/>
            <person name="Lukacs Z."/>
            <person name="Mihaltcheva S."/>
            <person name="Morgado L.N."/>
            <person name="Niskanen T."/>
            <person name="Noordeloos M.E."/>
            <person name="Ohm R.A."/>
            <person name="Ortiz-Santana B."/>
            <person name="Ovrebo C."/>
            <person name="Racz N."/>
            <person name="Riley R."/>
            <person name="Savchenko A."/>
            <person name="Shiryaev A."/>
            <person name="Soop K."/>
            <person name="Spirin V."/>
            <person name="Szebenyi C."/>
            <person name="Tomsovsky M."/>
            <person name="Tulloss R.E."/>
            <person name="Uehling J."/>
            <person name="Grigoriev I.V."/>
            <person name="Vagvolgyi C."/>
            <person name="Papp T."/>
            <person name="Martin F.M."/>
            <person name="Miettinen O."/>
            <person name="Hibbett D.S."/>
            <person name="Nagy L.G."/>
        </authorList>
    </citation>
    <scope>NUCLEOTIDE SEQUENCE [LARGE SCALE GENOMIC DNA]</scope>
    <source>
        <strain evidence="2 3">CBS 962.96</strain>
    </source>
</reference>
<evidence type="ECO:0000256" key="1">
    <source>
        <dbReference type="SAM" id="MobiDB-lite"/>
    </source>
</evidence>
<evidence type="ECO:0000313" key="3">
    <source>
        <dbReference type="Proteomes" id="UP000297245"/>
    </source>
</evidence>
<organism evidence="2 3">
    <name type="scientific">Dendrothele bispora (strain CBS 962.96)</name>
    <dbReference type="NCBI Taxonomy" id="1314807"/>
    <lineage>
        <taxon>Eukaryota</taxon>
        <taxon>Fungi</taxon>
        <taxon>Dikarya</taxon>
        <taxon>Basidiomycota</taxon>
        <taxon>Agaricomycotina</taxon>
        <taxon>Agaricomycetes</taxon>
        <taxon>Agaricomycetidae</taxon>
        <taxon>Agaricales</taxon>
        <taxon>Agaricales incertae sedis</taxon>
        <taxon>Dendrothele</taxon>
    </lineage>
</organism>
<feature type="compositionally biased region" description="Polar residues" evidence="1">
    <location>
        <begin position="122"/>
        <end position="136"/>
    </location>
</feature>
<dbReference type="EMBL" id="ML179134">
    <property type="protein sequence ID" value="THU98554.1"/>
    <property type="molecule type" value="Genomic_DNA"/>
</dbReference>
<proteinExistence type="predicted"/>
<feature type="compositionally biased region" description="Basic and acidic residues" evidence="1">
    <location>
        <begin position="168"/>
        <end position="177"/>
    </location>
</feature>
<feature type="region of interest" description="Disordered" evidence="1">
    <location>
        <begin position="58"/>
        <end position="185"/>
    </location>
</feature>
<dbReference type="AlphaFoldDB" id="A0A4S8M882"/>
<sequence length="249" mass="27687">MRSKMPAELQRLLCTLPLNTMGQFERRDSEQLGSAYRAGRLKEEDKITYDHYVGLGLLDPRASQTPDPDAPLSPSRPSQVLSDSDKHNYTSPSQRSHTGLPASPSKTLGSSPPQHQPDSSSNCSPSQYQPEYNFSPQPEHPGHASSPPLETCERSKAPQHSLKPPSPEQHETSRHTAESPSRTQVTLQIDNSSSDVVRAVHGFKECFLQVVEKDRAQREEEANRVVTCLQQQTEAINRLTDLLETQNGQ</sequence>
<name>A0A4S8M882_DENBC</name>
<protein>
    <submittedName>
        <fullName evidence="2">Uncharacterized protein</fullName>
    </submittedName>
</protein>
<accession>A0A4S8M882</accession>
<feature type="compositionally biased region" description="Low complexity" evidence="1">
    <location>
        <begin position="110"/>
        <end position="121"/>
    </location>
</feature>
<keyword evidence="3" id="KW-1185">Reference proteome</keyword>
<gene>
    <name evidence="2" type="ORF">K435DRAFT_964892</name>
</gene>
<evidence type="ECO:0000313" key="2">
    <source>
        <dbReference type="EMBL" id="THU98554.1"/>
    </source>
</evidence>